<evidence type="ECO:0000313" key="2">
    <source>
        <dbReference type="Proteomes" id="UP000824140"/>
    </source>
</evidence>
<dbReference type="InterPro" id="IPR008928">
    <property type="entry name" value="6-hairpin_glycosidase_sf"/>
</dbReference>
<dbReference type="GO" id="GO:0005975">
    <property type="term" value="P:carbohydrate metabolic process"/>
    <property type="evidence" value="ECO:0007669"/>
    <property type="project" value="InterPro"/>
</dbReference>
<reference evidence="1" key="2">
    <citation type="journal article" date="2021" name="PeerJ">
        <title>Extensive microbial diversity within the chicken gut microbiome revealed by metagenomics and culture.</title>
        <authorList>
            <person name="Gilroy R."/>
            <person name="Ravi A."/>
            <person name="Getino M."/>
            <person name="Pursley I."/>
            <person name="Horton D.L."/>
            <person name="Alikhan N.F."/>
            <person name="Baker D."/>
            <person name="Gharbi K."/>
            <person name="Hall N."/>
            <person name="Watson M."/>
            <person name="Adriaenssens E.M."/>
            <person name="Foster-Nyarko E."/>
            <person name="Jarju S."/>
            <person name="Secka A."/>
            <person name="Antonio M."/>
            <person name="Oren A."/>
            <person name="Chaudhuri R.R."/>
            <person name="La Ragione R."/>
            <person name="Hildebrand F."/>
            <person name="Pallen M.J."/>
        </authorList>
    </citation>
    <scope>NUCLEOTIDE SEQUENCE</scope>
    <source>
        <strain evidence="1">13766</strain>
    </source>
</reference>
<evidence type="ECO:0000313" key="1">
    <source>
        <dbReference type="EMBL" id="HIS94035.1"/>
    </source>
</evidence>
<gene>
    <name evidence="1" type="ORF">IAA84_13570</name>
</gene>
<comment type="caution">
    <text evidence="1">The sequence shown here is derived from an EMBL/GenBank/DDBJ whole genome shotgun (WGS) entry which is preliminary data.</text>
</comment>
<reference evidence="1" key="1">
    <citation type="submission" date="2020-10" db="EMBL/GenBank/DDBJ databases">
        <authorList>
            <person name="Gilroy R."/>
        </authorList>
    </citation>
    <scope>NUCLEOTIDE SEQUENCE</scope>
    <source>
        <strain evidence="1">13766</strain>
    </source>
</reference>
<proteinExistence type="predicted"/>
<name>A0A9D1G3X8_9FIRM</name>
<protein>
    <submittedName>
        <fullName evidence="1">Uncharacterized protein</fullName>
    </submittedName>
</protein>
<dbReference type="SUPFAM" id="SSF48208">
    <property type="entry name" value="Six-hairpin glycosidases"/>
    <property type="match status" value="1"/>
</dbReference>
<sequence>ADTNGRVHVYAHNNLWAARGLLGLARILARYGRNGAAQVEETARRLLRDTREALRRETVASRFGDLVPFRLGYPATPHTLSNCRDTFFPMEDAQYAAYAGHVSWCREDHASAGEQDYLENCYANYRYYLEMLSSGLLSEAQEKAIDAMRSALGGEMLGMTRLMDRLDDWPVDHFARYLLRTGQRDRYLLLLYAHLEHHGNGETGVYFEQRHGDGRIAAPDCVPCALTVPLMLAWMFAVEDPEGGELSLLRGVPDSWLRQGFSVRGLQTRWGSVRLQMRGGTLEASLPVLPAGIVAAVYLGEKRVVLPAGATQATIRSELLGTNGG</sequence>
<organism evidence="1 2">
    <name type="scientific">Candidatus Alectryocaccomicrobium excrementavium</name>
    <dbReference type="NCBI Taxonomy" id="2840668"/>
    <lineage>
        <taxon>Bacteria</taxon>
        <taxon>Bacillati</taxon>
        <taxon>Bacillota</taxon>
        <taxon>Clostridia</taxon>
        <taxon>Candidatus Alectryocaccomicrobium</taxon>
    </lineage>
</organism>
<dbReference type="AlphaFoldDB" id="A0A9D1G3X8"/>
<dbReference type="Proteomes" id="UP000824140">
    <property type="component" value="Unassembled WGS sequence"/>
</dbReference>
<accession>A0A9D1G3X8</accession>
<feature type="non-terminal residue" evidence="1">
    <location>
        <position position="1"/>
    </location>
</feature>
<dbReference type="EMBL" id="DVJN01000261">
    <property type="protein sequence ID" value="HIS94035.1"/>
    <property type="molecule type" value="Genomic_DNA"/>
</dbReference>